<evidence type="ECO:0000313" key="9">
    <source>
        <dbReference type="Proteomes" id="UP000886724"/>
    </source>
</evidence>
<evidence type="ECO:0000256" key="3">
    <source>
        <dbReference type="ARBA" id="ARBA00022692"/>
    </source>
</evidence>
<dbReference type="EMBL" id="DXET01000183">
    <property type="protein sequence ID" value="HIX81957.1"/>
    <property type="molecule type" value="Genomic_DNA"/>
</dbReference>
<dbReference type="PANTHER" id="PTHR20855">
    <property type="entry name" value="ADIPOR/PROGESTIN RECEPTOR-RELATED"/>
    <property type="match status" value="1"/>
</dbReference>
<dbReference type="PANTHER" id="PTHR20855:SF129">
    <property type="entry name" value="HEMOLYSIN-3 HOMOLOG"/>
    <property type="match status" value="1"/>
</dbReference>
<gene>
    <name evidence="8" type="ORF">H9980_08315</name>
</gene>
<sequence length="224" mass="25133">MKRTKLDDRILPEYTRGEEIFNMVTHIVGGAFGIAVLVLCIVFAAIHHNGYGIASGIIYGVSMILLYTMSSIYHGLPANRKSKKVFQIMDHCTIFVLIAGTYTPVLLCSIRPIDPFWAWVILAIEWGCTIIGIILNAIDIKKYSTLSMVLYLAMGWGIVFRFNLLPEAVGMSGIYLLVAGGLAYTIGTIFYGLQNKHRYMHSIWHLWILLGSALHFLCIILYVI</sequence>
<dbReference type="NCBIfam" id="TIGR01065">
    <property type="entry name" value="hlyIII"/>
    <property type="match status" value="1"/>
</dbReference>
<feature type="transmembrane region" description="Helical" evidence="7">
    <location>
        <begin position="52"/>
        <end position="76"/>
    </location>
</feature>
<organism evidence="8 9">
    <name type="scientific">Candidatus Erysipelatoclostridium merdavium</name>
    <dbReference type="NCBI Taxonomy" id="2838566"/>
    <lineage>
        <taxon>Bacteria</taxon>
        <taxon>Bacillati</taxon>
        <taxon>Bacillota</taxon>
        <taxon>Erysipelotrichia</taxon>
        <taxon>Erysipelotrichales</taxon>
        <taxon>Erysipelotrichales incertae sedis</taxon>
    </lineage>
</organism>
<dbReference type="AlphaFoldDB" id="A0A9D2BNG7"/>
<feature type="transmembrane region" description="Helical" evidence="7">
    <location>
        <begin position="116"/>
        <end position="138"/>
    </location>
</feature>
<name>A0A9D2BNG7_9FIRM</name>
<evidence type="ECO:0000256" key="5">
    <source>
        <dbReference type="ARBA" id="ARBA00023136"/>
    </source>
</evidence>
<reference evidence="8" key="2">
    <citation type="submission" date="2021-04" db="EMBL/GenBank/DDBJ databases">
        <authorList>
            <person name="Gilroy R."/>
        </authorList>
    </citation>
    <scope>NUCLEOTIDE SEQUENCE</scope>
    <source>
        <strain evidence="8">ChiGjej1B1-14440</strain>
    </source>
</reference>
<dbReference type="InterPro" id="IPR004254">
    <property type="entry name" value="AdipoR/HlyIII-related"/>
</dbReference>
<comment type="subcellular location">
    <subcellularLocation>
        <location evidence="1">Endomembrane system</location>
        <topology evidence="1">Multi-pass membrane protein</topology>
    </subcellularLocation>
</comment>
<keyword evidence="6" id="KW-0862">Zinc</keyword>
<accession>A0A9D2BNG7</accession>
<dbReference type="Proteomes" id="UP000886724">
    <property type="component" value="Unassembled WGS sequence"/>
</dbReference>
<keyword evidence="3 7" id="KW-0812">Transmembrane</keyword>
<feature type="transmembrane region" description="Helical" evidence="7">
    <location>
        <begin position="88"/>
        <end position="110"/>
    </location>
</feature>
<reference evidence="8" key="1">
    <citation type="journal article" date="2021" name="PeerJ">
        <title>Extensive microbial diversity within the chicken gut microbiome revealed by metagenomics and culture.</title>
        <authorList>
            <person name="Gilroy R."/>
            <person name="Ravi A."/>
            <person name="Getino M."/>
            <person name="Pursley I."/>
            <person name="Horton D.L."/>
            <person name="Alikhan N.F."/>
            <person name="Baker D."/>
            <person name="Gharbi K."/>
            <person name="Hall N."/>
            <person name="Watson M."/>
            <person name="Adriaenssens E.M."/>
            <person name="Foster-Nyarko E."/>
            <person name="Jarju S."/>
            <person name="Secka A."/>
            <person name="Antonio M."/>
            <person name="Oren A."/>
            <person name="Chaudhuri R.R."/>
            <person name="La Ragione R."/>
            <person name="Hildebrand F."/>
            <person name="Pallen M.J."/>
        </authorList>
    </citation>
    <scope>NUCLEOTIDE SEQUENCE</scope>
    <source>
        <strain evidence="8">ChiGjej1B1-14440</strain>
    </source>
</reference>
<dbReference type="GO" id="GO:0016020">
    <property type="term" value="C:membrane"/>
    <property type="evidence" value="ECO:0007669"/>
    <property type="project" value="InterPro"/>
</dbReference>
<feature type="transmembrane region" description="Helical" evidence="7">
    <location>
        <begin position="145"/>
        <end position="162"/>
    </location>
</feature>
<evidence type="ECO:0000313" key="8">
    <source>
        <dbReference type="EMBL" id="HIX81957.1"/>
    </source>
</evidence>
<feature type="transmembrane region" description="Helical" evidence="7">
    <location>
        <begin position="205"/>
        <end position="223"/>
    </location>
</feature>
<evidence type="ECO:0000256" key="6">
    <source>
        <dbReference type="PIRSR" id="PIRSR604254-1"/>
    </source>
</evidence>
<evidence type="ECO:0000256" key="2">
    <source>
        <dbReference type="ARBA" id="ARBA00008488"/>
    </source>
</evidence>
<evidence type="ECO:0000256" key="1">
    <source>
        <dbReference type="ARBA" id="ARBA00004127"/>
    </source>
</evidence>
<evidence type="ECO:0000256" key="4">
    <source>
        <dbReference type="ARBA" id="ARBA00022989"/>
    </source>
</evidence>
<feature type="transmembrane region" description="Helical" evidence="7">
    <location>
        <begin position="174"/>
        <end position="193"/>
    </location>
</feature>
<dbReference type="GO" id="GO:0046872">
    <property type="term" value="F:metal ion binding"/>
    <property type="evidence" value="ECO:0007669"/>
    <property type="project" value="UniProtKB-KW"/>
</dbReference>
<dbReference type="GO" id="GO:0140911">
    <property type="term" value="F:pore-forming activity"/>
    <property type="evidence" value="ECO:0007669"/>
    <property type="project" value="InterPro"/>
</dbReference>
<dbReference type="InterPro" id="IPR005744">
    <property type="entry name" value="Hy-lIII"/>
</dbReference>
<feature type="binding site" evidence="6">
    <location>
        <position position="74"/>
    </location>
    <ligand>
        <name>Zn(2+)</name>
        <dbReference type="ChEBI" id="CHEBI:29105"/>
    </ligand>
</feature>
<comment type="caution">
    <text evidence="8">The sequence shown here is derived from an EMBL/GenBank/DDBJ whole genome shotgun (WGS) entry which is preliminary data.</text>
</comment>
<protein>
    <submittedName>
        <fullName evidence="8">Hemolysin III family protein</fullName>
    </submittedName>
</protein>
<dbReference type="Pfam" id="PF03006">
    <property type="entry name" value="HlyIII"/>
    <property type="match status" value="1"/>
</dbReference>
<keyword evidence="6" id="KW-0479">Metal-binding</keyword>
<comment type="similarity">
    <text evidence="2">Belongs to the UPF0073 (Hly-III) family.</text>
</comment>
<keyword evidence="4 7" id="KW-1133">Transmembrane helix</keyword>
<proteinExistence type="inferred from homology"/>
<feature type="binding site" evidence="6">
    <location>
        <position position="201"/>
    </location>
    <ligand>
        <name>Zn(2+)</name>
        <dbReference type="ChEBI" id="CHEBI:29105"/>
    </ligand>
</feature>
<feature type="transmembrane region" description="Helical" evidence="7">
    <location>
        <begin position="20"/>
        <end position="46"/>
    </location>
</feature>
<dbReference type="GO" id="GO:0012505">
    <property type="term" value="C:endomembrane system"/>
    <property type="evidence" value="ECO:0007669"/>
    <property type="project" value="UniProtKB-SubCell"/>
</dbReference>
<keyword evidence="5 7" id="KW-0472">Membrane</keyword>
<feature type="binding site" evidence="6">
    <location>
        <position position="205"/>
    </location>
    <ligand>
        <name>Zn(2+)</name>
        <dbReference type="ChEBI" id="CHEBI:29105"/>
    </ligand>
</feature>
<evidence type="ECO:0000256" key="7">
    <source>
        <dbReference type="SAM" id="Phobius"/>
    </source>
</evidence>